<feature type="transmembrane region" description="Helical" evidence="5">
    <location>
        <begin position="38"/>
        <end position="64"/>
    </location>
</feature>
<dbReference type="Pfam" id="PF13564">
    <property type="entry name" value="DoxX_2"/>
    <property type="match status" value="1"/>
</dbReference>
<name>A0ABW7X4S2_9NOCA</name>
<keyword evidence="7" id="KW-1185">Reference proteome</keyword>
<gene>
    <name evidence="6" type="ORF">ACH49W_22300</name>
</gene>
<evidence type="ECO:0000313" key="6">
    <source>
        <dbReference type="EMBL" id="MFI2476118.1"/>
    </source>
</evidence>
<evidence type="ECO:0000256" key="2">
    <source>
        <dbReference type="ARBA" id="ARBA00022692"/>
    </source>
</evidence>
<reference evidence="6 7" key="1">
    <citation type="submission" date="2024-10" db="EMBL/GenBank/DDBJ databases">
        <title>The Natural Products Discovery Center: Release of the First 8490 Sequenced Strains for Exploring Actinobacteria Biosynthetic Diversity.</title>
        <authorList>
            <person name="Kalkreuter E."/>
            <person name="Kautsar S.A."/>
            <person name="Yang D."/>
            <person name="Bader C.D."/>
            <person name="Teijaro C.N."/>
            <person name="Fluegel L."/>
            <person name="Davis C.M."/>
            <person name="Simpson J.R."/>
            <person name="Lauterbach L."/>
            <person name="Steele A.D."/>
            <person name="Gui C."/>
            <person name="Meng S."/>
            <person name="Li G."/>
            <person name="Viehrig K."/>
            <person name="Ye F."/>
            <person name="Su P."/>
            <person name="Kiefer A.F."/>
            <person name="Nichols A."/>
            <person name="Cepeda A.J."/>
            <person name="Yan W."/>
            <person name="Fan B."/>
            <person name="Jiang Y."/>
            <person name="Adhikari A."/>
            <person name="Zheng C.-J."/>
            <person name="Schuster L."/>
            <person name="Cowan T.M."/>
            <person name="Smanski M.J."/>
            <person name="Chevrette M.G."/>
            <person name="De Carvalho L.P.S."/>
            <person name="Shen B."/>
        </authorList>
    </citation>
    <scope>NUCLEOTIDE SEQUENCE [LARGE SCALE GENOMIC DNA]</scope>
    <source>
        <strain evidence="6 7">NPDC019275</strain>
    </source>
</reference>
<keyword evidence="4 5" id="KW-0472">Membrane</keyword>
<dbReference type="EMBL" id="JBIRYO010000015">
    <property type="protein sequence ID" value="MFI2476118.1"/>
    <property type="molecule type" value="Genomic_DNA"/>
</dbReference>
<protein>
    <submittedName>
        <fullName evidence="6">DoxX family protein</fullName>
    </submittedName>
</protein>
<keyword evidence="2 5" id="KW-0812">Transmembrane</keyword>
<feature type="transmembrane region" description="Helical" evidence="5">
    <location>
        <begin position="70"/>
        <end position="92"/>
    </location>
</feature>
<keyword evidence="3 5" id="KW-1133">Transmembrane helix</keyword>
<dbReference type="InterPro" id="IPR032808">
    <property type="entry name" value="DoxX"/>
</dbReference>
<evidence type="ECO:0000256" key="4">
    <source>
        <dbReference type="ARBA" id="ARBA00023136"/>
    </source>
</evidence>
<proteinExistence type="predicted"/>
<evidence type="ECO:0000256" key="5">
    <source>
        <dbReference type="SAM" id="Phobius"/>
    </source>
</evidence>
<feature type="transmembrane region" description="Helical" evidence="5">
    <location>
        <begin position="6"/>
        <end position="26"/>
    </location>
</feature>
<feature type="transmembrane region" description="Helical" evidence="5">
    <location>
        <begin position="99"/>
        <end position="120"/>
    </location>
</feature>
<evidence type="ECO:0000256" key="3">
    <source>
        <dbReference type="ARBA" id="ARBA00022989"/>
    </source>
</evidence>
<dbReference type="RefSeq" id="WP_357408040.1">
    <property type="nucleotide sequence ID" value="NZ_JBEYCD010000011.1"/>
</dbReference>
<accession>A0ABW7X4S2</accession>
<comment type="subcellular location">
    <subcellularLocation>
        <location evidence="1">Membrane</location>
        <topology evidence="1">Multi-pass membrane protein</topology>
    </subcellularLocation>
</comment>
<organism evidence="6 7">
    <name type="scientific">Nocardia xishanensis</name>
    <dbReference type="NCBI Taxonomy" id="238964"/>
    <lineage>
        <taxon>Bacteria</taxon>
        <taxon>Bacillati</taxon>
        <taxon>Actinomycetota</taxon>
        <taxon>Actinomycetes</taxon>
        <taxon>Mycobacteriales</taxon>
        <taxon>Nocardiaceae</taxon>
        <taxon>Nocardia</taxon>
    </lineage>
</organism>
<comment type="caution">
    <text evidence="6">The sequence shown here is derived from an EMBL/GenBank/DDBJ whole genome shotgun (WGS) entry which is preliminary data.</text>
</comment>
<evidence type="ECO:0000256" key="1">
    <source>
        <dbReference type="ARBA" id="ARBA00004141"/>
    </source>
</evidence>
<dbReference type="Proteomes" id="UP001611415">
    <property type="component" value="Unassembled WGS sequence"/>
</dbReference>
<sequence length="125" mass="12568">MNLALWICAGLLAAVALFGGIVKTFVPTAKLAASPGGAWVGAAGAGFVKTLGVLEILAAAGLILPAVLDIAPVMVPVTAVCWVVLMVGAIVTHVRQGELVSVAANLVYLALAVFVAWGRFGPGSF</sequence>
<evidence type="ECO:0000313" key="7">
    <source>
        <dbReference type="Proteomes" id="UP001611415"/>
    </source>
</evidence>